<dbReference type="AlphaFoldDB" id="A0A444VXV1"/>
<accession>A0A444VXV1</accession>
<protein>
    <recommendedName>
        <fullName evidence="3">Lipoprotein</fullName>
    </recommendedName>
</protein>
<sequence>MKTHLFLLAILPFMISCTKPEKIDLSKLKLDEPLVNVVHFNDSLLVGIETVEYPFCLFAEVERSQEYTFEGIDLSKQKIMFQINSEKLKTDSISRFGGAHIDLKFVKNKNELTSNLRSFDAEDKIYGVRIAIEDPSLKSEILKKIKLKYGKGTKNPNTDNGLYWNVKKENKYIFFAPDYDRLIILNNTNLSKTCYWDIFNGLLDFGGCDNKKYMNGLVKNSTKPEDVKNKPVVKIDKNWNLNNLATGKSTEEDFLKSPASKNFERIEEINGSSGEMNQIVYQDEYHDFYFYFTANPKNPHNKKANRIKGYSLNDLKKVKISFENRLKAGMKFDEALKLLDKRTIAKTIKNEGELSFANYIIIKNGLYEVSLVFDENLLFSGMFVK</sequence>
<dbReference type="EMBL" id="JUIV01000009">
    <property type="protein sequence ID" value="RYJ38379.1"/>
    <property type="molecule type" value="Genomic_DNA"/>
</dbReference>
<organism evidence="1 2">
    <name type="scientific">Flavobacterium anhuiense</name>
    <dbReference type="NCBI Taxonomy" id="459526"/>
    <lineage>
        <taxon>Bacteria</taxon>
        <taxon>Pseudomonadati</taxon>
        <taxon>Bacteroidota</taxon>
        <taxon>Flavobacteriia</taxon>
        <taxon>Flavobacteriales</taxon>
        <taxon>Flavobacteriaceae</taxon>
        <taxon>Flavobacterium</taxon>
    </lineage>
</organism>
<reference evidence="1 2" key="1">
    <citation type="submission" date="2014-12" db="EMBL/GenBank/DDBJ databases">
        <title>Genome sequence of Flavobacterium anhuiense RCM74.</title>
        <authorList>
            <person name="Kim J.F."/>
            <person name="Song J.Y."/>
            <person name="Kwak M.-J."/>
            <person name="Lee S.-W."/>
        </authorList>
    </citation>
    <scope>NUCLEOTIDE SEQUENCE [LARGE SCALE GENOMIC DNA]</scope>
    <source>
        <strain evidence="1 2">RCM74</strain>
    </source>
</reference>
<dbReference type="Proteomes" id="UP000290433">
    <property type="component" value="Unassembled WGS sequence"/>
</dbReference>
<name>A0A444VXV1_9FLAO</name>
<evidence type="ECO:0008006" key="3">
    <source>
        <dbReference type="Google" id="ProtNLM"/>
    </source>
</evidence>
<comment type="caution">
    <text evidence="1">The sequence shown here is derived from an EMBL/GenBank/DDBJ whole genome shotgun (WGS) entry which is preliminary data.</text>
</comment>
<evidence type="ECO:0000313" key="1">
    <source>
        <dbReference type="EMBL" id="RYJ38379.1"/>
    </source>
</evidence>
<dbReference type="RefSeq" id="WP_129747608.1">
    <property type="nucleotide sequence ID" value="NZ_JUIV01000009.1"/>
</dbReference>
<dbReference type="OrthoDB" id="1244749at2"/>
<proteinExistence type="predicted"/>
<dbReference type="PROSITE" id="PS51257">
    <property type="entry name" value="PROKAR_LIPOPROTEIN"/>
    <property type="match status" value="1"/>
</dbReference>
<evidence type="ECO:0000313" key="2">
    <source>
        <dbReference type="Proteomes" id="UP000290433"/>
    </source>
</evidence>
<gene>
    <name evidence="1" type="ORF">NU08_2702</name>
</gene>